<accession>A0A0P9C348</accession>
<organism evidence="1 2">
    <name type="scientific">Thiohalorhabdus denitrificans</name>
    <dbReference type="NCBI Taxonomy" id="381306"/>
    <lineage>
        <taxon>Bacteria</taxon>
        <taxon>Pseudomonadati</taxon>
        <taxon>Pseudomonadota</taxon>
        <taxon>Gammaproteobacteria</taxon>
        <taxon>Thiohalorhabdales</taxon>
        <taxon>Thiohalorhabdaceae</taxon>
        <taxon>Thiohalorhabdus</taxon>
    </lineage>
</organism>
<dbReference type="STRING" id="381306.AN478_12330"/>
<reference evidence="2" key="1">
    <citation type="submission" date="2016-10" db="EMBL/GenBank/DDBJ databases">
        <authorList>
            <person name="Varghese N."/>
        </authorList>
    </citation>
    <scope>NUCLEOTIDE SEQUENCE [LARGE SCALE GENOMIC DNA]</scope>
    <source>
        <strain evidence="2">HL 19</strain>
    </source>
</reference>
<evidence type="ECO:0000313" key="1">
    <source>
        <dbReference type="EMBL" id="SCX77985.1"/>
    </source>
</evidence>
<keyword evidence="2" id="KW-1185">Reference proteome</keyword>
<protein>
    <submittedName>
        <fullName evidence="1">Uncharacterized protein</fullName>
    </submittedName>
</protein>
<dbReference type="RefSeq" id="WP_054966917.1">
    <property type="nucleotide sequence ID" value="NZ_FMUN01000001.1"/>
</dbReference>
<dbReference type="AlphaFoldDB" id="A0A0P9C348"/>
<gene>
    <name evidence="1" type="ORF">SAMN05661077_0390</name>
</gene>
<proteinExistence type="predicted"/>
<dbReference type="Proteomes" id="UP000183104">
    <property type="component" value="Unassembled WGS sequence"/>
</dbReference>
<evidence type="ECO:0000313" key="2">
    <source>
        <dbReference type="Proteomes" id="UP000183104"/>
    </source>
</evidence>
<name>A0A0P9C348_9GAMM</name>
<sequence length="99" mass="11378">MSVATGSIQKNGKVLVNNVRVWVNAEEDGSGHRTYWGYLNPEWETPIGRLDPDGEQDARYELDLEGGEHIPIRVEDHRDEAFIQVNQNGYRTLHFRSVQ</sequence>
<dbReference type="EMBL" id="FMUN01000001">
    <property type="protein sequence ID" value="SCX77985.1"/>
    <property type="molecule type" value="Genomic_DNA"/>
</dbReference>